<name>A0A1G7MSN6_9PSEU</name>
<dbReference type="Proteomes" id="UP000199623">
    <property type="component" value="Unassembled WGS sequence"/>
</dbReference>
<dbReference type="EMBL" id="FNCC01000002">
    <property type="protein sequence ID" value="SDF64848.1"/>
    <property type="molecule type" value="Genomic_DNA"/>
</dbReference>
<dbReference type="STRING" id="200378.SAMN05216553_102490"/>
<proteinExistence type="predicted"/>
<dbReference type="AlphaFoldDB" id="A0A1G7MSN6"/>
<sequence>MTESALGDVLRHAASVRVEEIDGYGQVVVDRPEALDGLRAAMEVSALPGHVCACRGQVRFEFFDAEAELLTVVVLHHGIALDWEGYSGHAELADGTALDRWLGEHGLSWRYESERVWVEAMPPALRDMADDLIGHFALPDDSRHLVAARERLRGVEPVAGVLQVLAWAAAGIGSWDRYPPYEDVPGQILREVPITEIIAALQDPRADERHDAGAARILLCGKSRIKQRLDVARLPGPLRARVRDAAAGRVLPKWAERLLLNA</sequence>
<evidence type="ECO:0000313" key="2">
    <source>
        <dbReference type="Proteomes" id="UP000199623"/>
    </source>
</evidence>
<dbReference type="OrthoDB" id="175005at2"/>
<protein>
    <submittedName>
        <fullName evidence="1">Uncharacterized protein</fullName>
    </submittedName>
</protein>
<gene>
    <name evidence="1" type="ORF">SAMN05216553_102490</name>
</gene>
<accession>A0A1G7MSN6</accession>
<reference evidence="2" key="1">
    <citation type="submission" date="2016-10" db="EMBL/GenBank/DDBJ databases">
        <authorList>
            <person name="Varghese N."/>
            <person name="Submissions S."/>
        </authorList>
    </citation>
    <scope>NUCLEOTIDE SEQUENCE [LARGE SCALE GENOMIC DNA]</scope>
    <source>
        <strain evidence="2">CGMCC 4.3506</strain>
    </source>
</reference>
<evidence type="ECO:0000313" key="1">
    <source>
        <dbReference type="EMBL" id="SDF64848.1"/>
    </source>
</evidence>
<organism evidence="1 2">
    <name type="scientific">Lentzea fradiae</name>
    <dbReference type="NCBI Taxonomy" id="200378"/>
    <lineage>
        <taxon>Bacteria</taxon>
        <taxon>Bacillati</taxon>
        <taxon>Actinomycetota</taxon>
        <taxon>Actinomycetes</taxon>
        <taxon>Pseudonocardiales</taxon>
        <taxon>Pseudonocardiaceae</taxon>
        <taxon>Lentzea</taxon>
    </lineage>
</organism>
<keyword evidence="2" id="KW-1185">Reference proteome</keyword>
<dbReference type="RefSeq" id="WP_090046490.1">
    <property type="nucleotide sequence ID" value="NZ_FNCC01000002.1"/>
</dbReference>